<dbReference type="EMBL" id="CP021330">
    <property type="protein sequence ID" value="AVX04342.1"/>
    <property type="molecule type" value="Genomic_DNA"/>
</dbReference>
<dbReference type="AlphaFoldDB" id="A0A2R4MEA7"/>
<proteinExistence type="predicted"/>
<dbReference type="KEGG" id="mmyr:MXMO3_01817"/>
<evidence type="ECO:0000313" key="1">
    <source>
        <dbReference type="EMBL" id="AVX04342.1"/>
    </source>
</evidence>
<reference evidence="1 2" key="1">
    <citation type="submission" date="2017-05" db="EMBL/GenBank/DDBJ databases">
        <title>Genome Analysis of Maritalea myrionectae HL2708#5.</title>
        <authorList>
            <consortium name="Cotde Inc.-PKNU"/>
            <person name="Jang D."/>
            <person name="Oh H.-M."/>
        </authorList>
    </citation>
    <scope>NUCLEOTIDE SEQUENCE [LARGE SCALE GENOMIC DNA]</scope>
    <source>
        <strain evidence="1 2">HL2708#5</strain>
    </source>
</reference>
<evidence type="ECO:0000313" key="2">
    <source>
        <dbReference type="Proteomes" id="UP000258927"/>
    </source>
</evidence>
<keyword evidence="2" id="KW-1185">Reference proteome</keyword>
<organism evidence="1 2">
    <name type="scientific">Maritalea myrionectae</name>
    <dbReference type="NCBI Taxonomy" id="454601"/>
    <lineage>
        <taxon>Bacteria</taxon>
        <taxon>Pseudomonadati</taxon>
        <taxon>Pseudomonadota</taxon>
        <taxon>Alphaproteobacteria</taxon>
        <taxon>Hyphomicrobiales</taxon>
        <taxon>Devosiaceae</taxon>
        <taxon>Maritalea</taxon>
    </lineage>
</organism>
<gene>
    <name evidence="1" type="ORF">MXMO3_01817</name>
</gene>
<name>A0A2R4MEA7_9HYPH</name>
<dbReference type="Proteomes" id="UP000258927">
    <property type="component" value="Chromosome"/>
</dbReference>
<sequence length="122" mass="13013">MKTTSSNQWLPDPTKIAAGMAEFAKSVRLLGLIKSITTTSLNGGKNGALVAITVKKAITKQECVDLIERYKPRAAPYGQVAIHMPVPEGRALAGEVLPWGVFNFKSGVASKAGLNFNDSLLE</sequence>
<accession>A0A2R4MEA7</accession>
<protein>
    <submittedName>
        <fullName evidence="1">Uncharacterized protein</fullName>
    </submittedName>
</protein>